<evidence type="ECO:0000313" key="1">
    <source>
        <dbReference type="EMBL" id="MFC3127368.1"/>
    </source>
</evidence>
<feature type="non-terminal residue" evidence="1">
    <location>
        <position position="1"/>
    </location>
</feature>
<dbReference type="SUPFAM" id="SSF51120">
    <property type="entry name" value="beta-Roll"/>
    <property type="match status" value="1"/>
</dbReference>
<protein>
    <submittedName>
        <fullName evidence="1">Uncharacterized protein</fullName>
    </submittedName>
</protein>
<proteinExistence type="predicted"/>
<dbReference type="Gene3D" id="2.150.10.10">
    <property type="entry name" value="Serralysin-like metalloprotease, C-terminal"/>
    <property type="match status" value="1"/>
</dbReference>
<name>A0ABV7G3S5_9PROT</name>
<evidence type="ECO:0000313" key="2">
    <source>
        <dbReference type="Proteomes" id="UP001595593"/>
    </source>
</evidence>
<organism evidence="1 2">
    <name type="scientific">Teichococcus globiformis</name>
    <dbReference type="NCBI Taxonomy" id="2307229"/>
    <lineage>
        <taxon>Bacteria</taxon>
        <taxon>Pseudomonadati</taxon>
        <taxon>Pseudomonadota</taxon>
        <taxon>Alphaproteobacteria</taxon>
        <taxon>Acetobacterales</taxon>
        <taxon>Roseomonadaceae</taxon>
        <taxon>Roseomonas</taxon>
    </lineage>
</organism>
<accession>A0ABV7G3S5</accession>
<gene>
    <name evidence="1" type="ORF">ACFOD4_20080</name>
</gene>
<sequence length="92" mass="9300">VLNGKGGHNILTGGKGNDTFVIEKGLGTNIITDFEGAGRAGGDTLMLKGYGKGASISHQGNNVFAIHAADGSVDHLTLKGVTGLIASDYIFG</sequence>
<keyword evidence="2" id="KW-1185">Reference proteome</keyword>
<dbReference type="InterPro" id="IPR011049">
    <property type="entry name" value="Serralysin-like_metalloprot_C"/>
</dbReference>
<dbReference type="EMBL" id="JBHRTN010000026">
    <property type="protein sequence ID" value="MFC3127368.1"/>
    <property type="molecule type" value="Genomic_DNA"/>
</dbReference>
<dbReference type="Proteomes" id="UP001595593">
    <property type="component" value="Unassembled WGS sequence"/>
</dbReference>
<reference evidence="2" key="1">
    <citation type="journal article" date="2019" name="Int. J. Syst. Evol. Microbiol.">
        <title>The Global Catalogue of Microorganisms (GCM) 10K type strain sequencing project: providing services to taxonomists for standard genome sequencing and annotation.</title>
        <authorList>
            <consortium name="The Broad Institute Genomics Platform"/>
            <consortium name="The Broad Institute Genome Sequencing Center for Infectious Disease"/>
            <person name="Wu L."/>
            <person name="Ma J."/>
        </authorList>
    </citation>
    <scope>NUCLEOTIDE SEQUENCE [LARGE SCALE GENOMIC DNA]</scope>
    <source>
        <strain evidence="2">KCTC 52094</strain>
    </source>
</reference>
<comment type="caution">
    <text evidence="1">The sequence shown here is derived from an EMBL/GenBank/DDBJ whole genome shotgun (WGS) entry which is preliminary data.</text>
</comment>